<dbReference type="HOGENOM" id="CLU_176178_0_0_3"/>
<organism evidence="1 2">
    <name type="scientific">Nostoc azollae (strain 0708)</name>
    <name type="common">Anabaena azollae (strain 0708)</name>
    <dbReference type="NCBI Taxonomy" id="551115"/>
    <lineage>
        <taxon>Bacteria</taxon>
        <taxon>Bacillati</taxon>
        <taxon>Cyanobacteriota</taxon>
        <taxon>Cyanophyceae</taxon>
        <taxon>Nostocales</taxon>
        <taxon>Nostocaceae</taxon>
        <taxon>Trichormus</taxon>
    </lineage>
</organism>
<dbReference type="Proteomes" id="UP000001511">
    <property type="component" value="Chromosome"/>
</dbReference>
<dbReference type="AlphaFoldDB" id="D7DWN3"/>
<keyword evidence="2" id="KW-1185">Reference proteome</keyword>
<dbReference type="EMBL" id="CP002059">
    <property type="protein sequence ID" value="ADI65696.1"/>
    <property type="molecule type" value="Genomic_DNA"/>
</dbReference>
<gene>
    <name evidence="1" type="ordered locus">Aazo_4362</name>
</gene>
<reference evidence="1 2" key="1">
    <citation type="journal article" date="2010" name="PLoS ONE">
        <title>Genome erosion in a nitrogen-fixing vertically transmitted endosymbiotic multicellular cyanobacterium.</title>
        <authorList>
            <person name="Ran L."/>
            <person name="Larsson J."/>
            <person name="Vigil-Stenman T."/>
            <person name="Nylander J.A."/>
            <person name="Ininbergs K."/>
            <person name="Zheng W.W."/>
            <person name="Lapidus A."/>
            <person name="Lowry S."/>
            <person name="Haselkorn R."/>
            <person name="Bergman B."/>
        </authorList>
    </citation>
    <scope>NUCLEOTIDE SEQUENCE [LARGE SCALE GENOMIC DNA]</scope>
    <source>
        <strain evidence="1 2">0708</strain>
    </source>
</reference>
<dbReference type="STRING" id="551115.Aazo_4362"/>
<dbReference type="KEGG" id="naz:Aazo_4362"/>
<accession>D7DWN3</accession>
<protein>
    <submittedName>
        <fullName evidence="1">Uncharacterized protein</fullName>
    </submittedName>
</protein>
<dbReference type="eggNOG" id="ENOG50306ZW">
    <property type="taxonomic scope" value="Bacteria"/>
</dbReference>
<dbReference type="RefSeq" id="WP_013192707.1">
    <property type="nucleotide sequence ID" value="NC_014248.1"/>
</dbReference>
<name>D7DWN3_NOSA0</name>
<sequence>MIDVQTGVSTASKYIESLKYIMGSSLPDLRIEEVELTEDRYFRLITLGFDTPIKPQENSLTTTLGLVIPTSPREYGVQFSKLTHKLER</sequence>
<evidence type="ECO:0000313" key="1">
    <source>
        <dbReference type="EMBL" id="ADI65696.1"/>
    </source>
</evidence>
<proteinExistence type="predicted"/>
<evidence type="ECO:0000313" key="2">
    <source>
        <dbReference type="Proteomes" id="UP000001511"/>
    </source>
</evidence>